<dbReference type="EMBL" id="BAABAE010000003">
    <property type="protein sequence ID" value="GAA3736595.1"/>
    <property type="molecule type" value="Genomic_DNA"/>
</dbReference>
<reference evidence="3" key="1">
    <citation type="journal article" date="2019" name="Int. J. Syst. Evol. Microbiol.">
        <title>The Global Catalogue of Microorganisms (GCM) 10K type strain sequencing project: providing services to taxonomists for standard genome sequencing and annotation.</title>
        <authorList>
            <consortium name="The Broad Institute Genomics Platform"/>
            <consortium name="The Broad Institute Genome Sequencing Center for Infectious Disease"/>
            <person name="Wu L."/>
            <person name="Ma J."/>
        </authorList>
    </citation>
    <scope>NUCLEOTIDE SEQUENCE [LARGE SCALE GENOMIC DNA]</scope>
    <source>
        <strain evidence="3">JCM 16949</strain>
    </source>
</reference>
<feature type="transmembrane region" description="Helical" evidence="1">
    <location>
        <begin position="58"/>
        <end position="77"/>
    </location>
</feature>
<dbReference type="InterPro" id="IPR009339">
    <property type="entry name" value="DUF998"/>
</dbReference>
<feature type="transmembrane region" description="Helical" evidence="1">
    <location>
        <begin position="89"/>
        <end position="109"/>
    </location>
</feature>
<evidence type="ECO:0000256" key="1">
    <source>
        <dbReference type="SAM" id="Phobius"/>
    </source>
</evidence>
<keyword evidence="1" id="KW-0812">Transmembrane</keyword>
<name>A0ABP7FDA0_9MICO</name>
<feature type="transmembrane region" description="Helical" evidence="1">
    <location>
        <begin position="193"/>
        <end position="213"/>
    </location>
</feature>
<proteinExistence type="predicted"/>
<feature type="transmembrane region" description="Helical" evidence="1">
    <location>
        <begin position="160"/>
        <end position="181"/>
    </location>
</feature>
<organism evidence="2 3">
    <name type="scientific">Leifsonella bigeumensis</name>
    <dbReference type="NCBI Taxonomy" id="433643"/>
    <lineage>
        <taxon>Bacteria</taxon>
        <taxon>Bacillati</taxon>
        <taxon>Actinomycetota</taxon>
        <taxon>Actinomycetes</taxon>
        <taxon>Micrococcales</taxon>
        <taxon>Microbacteriaceae</taxon>
        <taxon>Leifsonella</taxon>
    </lineage>
</organism>
<keyword evidence="1" id="KW-0472">Membrane</keyword>
<evidence type="ECO:0000313" key="2">
    <source>
        <dbReference type="EMBL" id="GAA3736595.1"/>
    </source>
</evidence>
<comment type="caution">
    <text evidence="2">The sequence shown here is derived from an EMBL/GenBank/DDBJ whole genome shotgun (WGS) entry which is preliminary data.</text>
</comment>
<keyword evidence="3" id="KW-1185">Reference proteome</keyword>
<evidence type="ECO:0000313" key="3">
    <source>
        <dbReference type="Proteomes" id="UP001501004"/>
    </source>
</evidence>
<gene>
    <name evidence="2" type="ORF">GCM10022239_10550</name>
</gene>
<evidence type="ECO:0008006" key="4">
    <source>
        <dbReference type="Google" id="ProtNLM"/>
    </source>
</evidence>
<protein>
    <recommendedName>
        <fullName evidence="4">DUF998 domain-containing protein</fullName>
    </recommendedName>
</protein>
<feature type="transmembrane region" description="Helical" evidence="1">
    <location>
        <begin position="129"/>
        <end position="153"/>
    </location>
</feature>
<sequence>MTDNLPAAGRRSLDAHLALLGCALVAAALVIIWGARLTVPRVMYVSELGATGEPTAEWFRAALLLIVVGGSLIAWAGRRIRTIAPLLRAWAPAISLWVGCAFFLVASQVTCTARCPLPYGPSFTWQDFIHTSVAVLAFAAACWAMLQCSFAVGHRALRRFSLASGIAVAAVAGTGGILSLARFGTDVGSVLELVATTIALAWLGVLGGSLVAVGSAAQQFEEAVGEPDELVDLVVVPVDPPHARLGFDRHEVAMLLPDDERAFGT</sequence>
<dbReference type="Pfam" id="PF06197">
    <property type="entry name" value="DUF998"/>
    <property type="match status" value="1"/>
</dbReference>
<accession>A0ABP7FDA0</accession>
<feature type="transmembrane region" description="Helical" evidence="1">
    <location>
        <begin position="17"/>
        <end position="38"/>
    </location>
</feature>
<dbReference type="Proteomes" id="UP001501004">
    <property type="component" value="Unassembled WGS sequence"/>
</dbReference>
<keyword evidence="1" id="KW-1133">Transmembrane helix</keyword>